<dbReference type="EMBL" id="KV878597">
    <property type="protein sequence ID" value="OJJ53625.1"/>
    <property type="molecule type" value="Genomic_DNA"/>
</dbReference>
<comment type="cofactor">
    <cofactor evidence="1 9">
        <name>heme</name>
        <dbReference type="ChEBI" id="CHEBI:30413"/>
    </cofactor>
</comment>
<dbReference type="InterPro" id="IPR001128">
    <property type="entry name" value="Cyt_P450"/>
</dbReference>
<dbReference type="GO" id="GO:0020037">
    <property type="term" value="F:heme binding"/>
    <property type="evidence" value="ECO:0007669"/>
    <property type="project" value="InterPro"/>
</dbReference>
<evidence type="ECO:0000256" key="5">
    <source>
        <dbReference type="ARBA" id="ARBA00022723"/>
    </source>
</evidence>
<keyword evidence="7 9" id="KW-0408">Iron</keyword>
<dbReference type="Pfam" id="PF00067">
    <property type="entry name" value="p450"/>
    <property type="match status" value="1"/>
</dbReference>
<evidence type="ECO:0000256" key="4">
    <source>
        <dbReference type="ARBA" id="ARBA00022617"/>
    </source>
</evidence>
<keyword evidence="4 9" id="KW-0349">Heme</keyword>
<organism evidence="12 13">
    <name type="scientific">Aspergillus sydowii CBS 593.65</name>
    <dbReference type="NCBI Taxonomy" id="1036612"/>
    <lineage>
        <taxon>Eukaryota</taxon>
        <taxon>Fungi</taxon>
        <taxon>Dikarya</taxon>
        <taxon>Ascomycota</taxon>
        <taxon>Pezizomycotina</taxon>
        <taxon>Eurotiomycetes</taxon>
        <taxon>Eurotiomycetidae</taxon>
        <taxon>Eurotiales</taxon>
        <taxon>Aspergillaceae</taxon>
        <taxon>Aspergillus</taxon>
        <taxon>Aspergillus subgen. Nidulantes</taxon>
    </lineage>
</organism>
<evidence type="ECO:0000256" key="6">
    <source>
        <dbReference type="ARBA" id="ARBA00023002"/>
    </source>
</evidence>
<accession>A0A1L9T2L1</accession>
<evidence type="ECO:0000256" key="10">
    <source>
        <dbReference type="RuleBase" id="RU000461"/>
    </source>
</evidence>
<evidence type="ECO:0000256" key="1">
    <source>
        <dbReference type="ARBA" id="ARBA00001971"/>
    </source>
</evidence>
<keyword evidence="11" id="KW-1133">Transmembrane helix</keyword>
<dbReference type="GO" id="GO:0016705">
    <property type="term" value="F:oxidoreductase activity, acting on paired donors, with incorporation or reduction of molecular oxygen"/>
    <property type="evidence" value="ECO:0007669"/>
    <property type="project" value="InterPro"/>
</dbReference>
<feature type="transmembrane region" description="Helical" evidence="11">
    <location>
        <begin position="12"/>
        <end position="31"/>
    </location>
</feature>
<gene>
    <name evidence="12" type="ORF">ASPSYDRAFT_1164446</name>
</gene>
<evidence type="ECO:0000256" key="2">
    <source>
        <dbReference type="ARBA" id="ARBA00004167"/>
    </source>
</evidence>
<evidence type="ECO:0000256" key="3">
    <source>
        <dbReference type="ARBA" id="ARBA00010617"/>
    </source>
</evidence>
<keyword evidence="6 10" id="KW-0560">Oxidoreductase</keyword>
<keyword evidence="11" id="KW-0812">Transmembrane</keyword>
<dbReference type="PROSITE" id="PS00086">
    <property type="entry name" value="CYTOCHROME_P450"/>
    <property type="match status" value="1"/>
</dbReference>
<dbReference type="GO" id="GO:0005506">
    <property type="term" value="F:iron ion binding"/>
    <property type="evidence" value="ECO:0007669"/>
    <property type="project" value="InterPro"/>
</dbReference>
<dbReference type="CDD" id="cd11060">
    <property type="entry name" value="CYP57A1-like"/>
    <property type="match status" value="1"/>
</dbReference>
<keyword evidence="5 9" id="KW-0479">Metal-binding</keyword>
<dbReference type="STRING" id="1036612.A0A1L9T2L1"/>
<dbReference type="Proteomes" id="UP000184356">
    <property type="component" value="Unassembled WGS sequence"/>
</dbReference>
<keyword evidence="11" id="KW-0472">Membrane</keyword>
<protein>
    <submittedName>
        <fullName evidence="12">Uncharacterized protein</fullName>
    </submittedName>
</protein>
<reference evidence="13" key="1">
    <citation type="journal article" date="2017" name="Genome Biol.">
        <title>Comparative genomics reveals high biological diversity and specific adaptations in the industrially and medically important fungal genus Aspergillus.</title>
        <authorList>
            <person name="de Vries R.P."/>
            <person name="Riley R."/>
            <person name="Wiebenga A."/>
            <person name="Aguilar-Osorio G."/>
            <person name="Amillis S."/>
            <person name="Uchima C.A."/>
            <person name="Anderluh G."/>
            <person name="Asadollahi M."/>
            <person name="Askin M."/>
            <person name="Barry K."/>
            <person name="Battaglia E."/>
            <person name="Bayram O."/>
            <person name="Benocci T."/>
            <person name="Braus-Stromeyer S.A."/>
            <person name="Caldana C."/>
            <person name="Canovas D."/>
            <person name="Cerqueira G.C."/>
            <person name="Chen F."/>
            <person name="Chen W."/>
            <person name="Choi C."/>
            <person name="Clum A."/>
            <person name="Dos Santos R.A."/>
            <person name="Damasio A.R."/>
            <person name="Diallinas G."/>
            <person name="Emri T."/>
            <person name="Fekete E."/>
            <person name="Flipphi M."/>
            <person name="Freyberg S."/>
            <person name="Gallo A."/>
            <person name="Gournas C."/>
            <person name="Habgood R."/>
            <person name="Hainaut M."/>
            <person name="Harispe M.L."/>
            <person name="Henrissat B."/>
            <person name="Hilden K.S."/>
            <person name="Hope R."/>
            <person name="Hossain A."/>
            <person name="Karabika E."/>
            <person name="Karaffa L."/>
            <person name="Karanyi Z."/>
            <person name="Krasevec N."/>
            <person name="Kuo A."/>
            <person name="Kusch H."/>
            <person name="LaButti K."/>
            <person name="Lagendijk E.L."/>
            <person name="Lapidus A."/>
            <person name="Levasseur A."/>
            <person name="Lindquist E."/>
            <person name="Lipzen A."/>
            <person name="Logrieco A.F."/>
            <person name="MacCabe A."/>
            <person name="Maekelae M.R."/>
            <person name="Malavazi I."/>
            <person name="Melin P."/>
            <person name="Meyer V."/>
            <person name="Mielnichuk N."/>
            <person name="Miskei M."/>
            <person name="Molnar A.P."/>
            <person name="Mule G."/>
            <person name="Ngan C.Y."/>
            <person name="Orejas M."/>
            <person name="Orosz E."/>
            <person name="Ouedraogo J.P."/>
            <person name="Overkamp K.M."/>
            <person name="Park H.-S."/>
            <person name="Perrone G."/>
            <person name="Piumi F."/>
            <person name="Punt P.J."/>
            <person name="Ram A.F."/>
            <person name="Ramon A."/>
            <person name="Rauscher S."/>
            <person name="Record E."/>
            <person name="Riano-Pachon D.M."/>
            <person name="Robert V."/>
            <person name="Roehrig J."/>
            <person name="Ruller R."/>
            <person name="Salamov A."/>
            <person name="Salih N.S."/>
            <person name="Samson R.A."/>
            <person name="Sandor E."/>
            <person name="Sanguinetti M."/>
            <person name="Schuetze T."/>
            <person name="Sepcic K."/>
            <person name="Shelest E."/>
            <person name="Sherlock G."/>
            <person name="Sophianopoulou V."/>
            <person name="Squina F.M."/>
            <person name="Sun H."/>
            <person name="Susca A."/>
            <person name="Todd R.B."/>
            <person name="Tsang A."/>
            <person name="Unkles S.E."/>
            <person name="van de Wiele N."/>
            <person name="van Rossen-Uffink D."/>
            <person name="Oliveira J.V."/>
            <person name="Vesth T.C."/>
            <person name="Visser J."/>
            <person name="Yu J.-H."/>
            <person name="Zhou M."/>
            <person name="Andersen M.R."/>
            <person name="Archer D.B."/>
            <person name="Baker S.E."/>
            <person name="Benoit I."/>
            <person name="Brakhage A.A."/>
            <person name="Braus G.H."/>
            <person name="Fischer R."/>
            <person name="Frisvad J.C."/>
            <person name="Goldman G.H."/>
            <person name="Houbraken J."/>
            <person name="Oakley B."/>
            <person name="Pocsi I."/>
            <person name="Scazzocchio C."/>
            <person name="Seiboth B."/>
            <person name="vanKuyk P.A."/>
            <person name="Wortman J."/>
            <person name="Dyer P.S."/>
            <person name="Grigoriev I.V."/>
        </authorList>
    </citation>
    <scope>NUCLEOTIDE SEQUENCE [LARGE SCALE GENOMIC DNA]</scope>
    <source>
        <strain evidence="13">CBS 593.65</strain>
    </source>
</reference>
<dbReference type="InterPro" id="IPR050121">
    <property type="entry name" value="Cytochrome_P450_monoxygenase"/>
</dbReference>
<evidence type="ECO:0000256" key="8">
    <source>
        <dbReference type="ARBA" id="ARBA00023033"/>
    </source>
</evidence>
<dbReference type="InterPro" id="IPR002401">
    <property type="entry name" value="Cyt_P450_E_grp-I"/>
</dbReference>
<dbReference type="GeneID" id="63756222"/>
<dbReference type="VEuPathDB" id="FungiDB:ASPSYDRAFT_1164446"/>
<dbReference type="GO" id="GO:0044550">
    <property type="term" value="P:secondary metabolite biosynthetic process"/>
    <property type="evidence" value="ECO:0007669"/>
    <property type="project" value="UniProtKB-ARBA"/>
</dbReference>
<dbReference type="Gene3D" id="1.10.630.10">
    <property type="entry name" value="Cytochrome P450"/>
    <property type="match status" value="1"/>
</dbReference>
<dbReference type="GO" id="GO:0016020">
    <property type="term" value="C:membrane"/>
    <property type="evidence" value="ECO:0007669"/>
    <property type="project" value="UniProtKB-SubCell"/>
</dbReference>
<dbReference type="PANTHER" id="PTHR24305">
    <property type="entry name" value="CYTOCHROME P450"/>
    <property type="match status" value="1"/>
</dbReference>
<evidence type="ECO:0000256" key="9">
    <source>
        <dbReference type="PIRSR" id="PIRSR602401-1"/>
    </source>
</evidence>
<dbReference type="FunFam" id="1.10.630.10:FF:000050">
    <property type="entry name" value="Cytochrome P450 monooxygenase"/>
    <property type="match status" value="1"/>
</dbReference>
<sequence>MESKAQDSLVFAHLWLAPVTASIIYGLLVLIKELLHPLRAVPGPLAARFTRLWYLRAVNKGSFEKTNINLHKAYGPIVRIAPGQYSFDDPESIRTIYSHSSLFVKAPWYLASSNPNPESRDLFTDVDPRRHGVNRRKVASLYSMSSMVQMESCVAECTAVLMKRLSEFAASSQSINLQQWMQFYAFDAIGLITVNKRFGFLDSGKDQEALIAALHSYLVYASHVGIYHEFHSLLSRVLCWFPGGGIGHLAAFTSQQIAEGHKIFTSKNSDDNSDPFLKRLLRVHSQNPEKISQADIFTTCITNIGAGSDSTSVSLTAILYNLCKHPKVYCKLREEIELAQAERRISVPDITFHEAQALPYLQACIKEGLRLYPATGLPLARVVPKGGATLCGKYFPEGEIVGVNAWVSHRNKAVFGSDADSYRPERWLEDPAKVSVMERNFLSFGAGARTCIGKNISLMEMSKLIPALIARFEFELVNPGAEVTTQNVWFVKQLDIQCRVRLREA</sequence>
<keyword evidence="8 10" id="KW-0503">Monooxygenase</keyword>
<comment type="similarity">
    <text evidence="3 10">Belongs to the cytochrome P450 family.</text>
</comment>
<name>A0A1L9T2L1_9EURO</name>
<dbReference type="RefSeq" id="XP_040697431.1">
    <property type="nucleotide sequence ID" value="XM_040840149.1"/>
</dbReference>
<dbReference type="AlphaFoldDB" id="A0A1L9T2L1"/>
<feature type="binding site" description="axial binding residue" evidence="9">
    <location>
        <position position="451"/>
    </location>
    <ligand>
        <name>heme</name>
        <dbReference type="ChEBI" id="CHEBI:30413"/>
    </ligand>
    <ligandPart>
        <name>Fe</name>
        <dbReference type="ChEBI" id="CHEBI:18248"/>
    </ligandPart>
</feature>
<dbReference type="GO" id="GO:0004497">
    <property type="term" value="F:monooxygenase activity"/>
    <property type="evidence" value="ECO:0007669"/>
    <property type="project" value="UniProtKB-KW"/>
</dbReference>
<keyword evidence="13" id="KW-1185">Reference proteome</keyword>
<comment type="subcellular location">
    <subcellularLocation>
        <location evidence="2">Membrane</location>
        <topology evidence="2">Single-pass membrane protein</topology>
    </subcellularLocation>
</comment>
<evidence type="ECO:0000256" key="11">
    <source>
        <dbReference type="SAM" id="Phobius"/>
    </source>
</evidence>
<dbReference type="OrthoDB" id="3934656at2759"/>
<dbReference type="SUPFAM" id="SSF48264">
    <property type="entry name" value="Cytochrome P450"/>
    <property type="match status" value="1"/>
</dbReference>
<dbReference type="InterPro" id="IPR036396">
    <property type="entry name" value="Cyt_P450_sf"/>
</dbReference>
<dbReference type="PRINTS" id="PR00463">
    <property type="entry name" value="EP450I"/>
</dbReference>
<dbReference type="PANTHER" id="PTHR24305:SF190">
    <property type="entry name" value="P450, PUTATIVE (EUROFUNG)-RELATED"/>
    <property type="match status" value="1"/>
</dbReference>
<dbReference type="InterPro" id="IPR017972">
    <property type="entry name" value="Cyt_P450_CS"/>
</dbReference>
<evidence type="ECO:0000256" key="7">
    <source>
        <dbReference type="ARBA" id="ARBA00023004"/>
    </source>
</evidence>
<evidence type="ECO:0000313" key="13">
    <source>
        <dbReference type="Proteomes" id="UP000184356"/>
    </source>
</evidence>
<proteinExistence type="inferred from homology"/>
<evidence type="ECO:0000313" key="12">
    <source>
        <dbReference type="EMBL" id="OJJ53625.1"/>
    </source>
</evidence>
<dbReference type="PRINTS" id="PR00385">
    <property type="entry name" value="P450"/>
</dbReference>